<gene>
    <name evidence="7" type="ORF">PNOK_0278900</name>
</gene>
<dbReference type="InterPro" id="IPR039741">
    <property type="entry name" value="UDP-sugar_pyrophosphorylase"/>
</dbReference>
<accession>A0A286UTI6</accession>
<name>A0A286UTI6_9AGAM</name>
<dbReference type="GO" id="GO:0003977">
    <property type="term" value="F:UDP-N-acetylglucosamine diphosphorylase activity"/>
    <property type="evidence" value="ECO:0007669"/>
    <property type="project" value="UniProtKB-EC"/>
</dbReference>
<dbReference type="InParanoid" id="A0A286UTI6"/>
<dbReference type="InterPro" id="IPR002618">
    <property type="entry name" value="UDPGP_fam"/>
</dbReference>
<dbReference type="FunCoup" id="A0A286UTI6">
    <property type="interactions" value="137"/>
</dbReference>
<evidence type="ECO:0000313" key="7">
    <source>
        <dbReference type="EMBL" id="PAV22832.1"/>
    </source>
</evidence>
<dbReference type="Pfam" id="PF01704">
    <property type="entry name" value="UDPGP"/>
    <property type="match status" value="1"/>
</dbReference>
<comment type="similarity">
    <text evidence="2">Belongs to the UDPGP type 1 family.</text>
</comment>
<keyword evidence="5" id="KW-0548">Nucleotidyltransferase</keyword>
<dbReference type="EMBL" id="NBII01000002">
    <property type="protein sequence ID" value="PAV22832.1"/>
    <property type="molecule type" value="Genomic_DNA"/>
</dbReference>
<evidence type="ECO:0000313" key="8">
    <source>
        <dbReference type="Proteomes" id="UP000217199"/>
    </source>
</evidence>
<dbReference type="OrthoDB" id="532420at2759"/>
<dbReference type="Proteomes" id="UP000217199">
    <property type="component" value="Unassembled WGS sequence"/>
</dbReference>
<dbReference type="PANTHER" id="PTHR11952">
    <property type="entry name" value="UDP- GLUCOSE PYROPHOSPHORYLASE"/>
    <property type="match status" value="1"/>
</dbReference>
<dbReference type="FunFam" id="3.90.550.10:FF:000075">
    <property type="entry name" value="Probable UDP-N-acetylglucosamine pyrophosphorylase"/>
    <property type="match status" value="1"/>
</dbReference>
<evidence type="ECO:0000256" key="6">
    <source>
        <dbReference type="ARBA" id="ARBA00048493"/>
    </source>
</evidence>
<evidence type="ECO:0000256" key="2">
    <source>
        <dbReference type="ARBA" id="ARBA00010401"/>
    </source>
</evidence>
<sequence>MILAMWQISIKLSSHIILFFIPPIFISELRTSYSNPHEIMSGKYESLKALYESANQAHVFTFYSSLTPSEQSTLLHQLDTIDPVRVNKVHAAAIAADAAAKNASADEIEPLPTDVLESLISSSSSSKSSSYYDLGINAIADGRVAVLLMAGGQGTRLGSSDPKGCYDIGLPSHKSLFQLQAERIRRLQTVAEQVSGKKPGSVKIRWYIMTSEPTHDATRAFFGWGKDGEKLERGGAPVNFGLEPDQVVFFKQGVLPCLTIDGKILLESPGKVAVAPDGNGGLYAALRTPLTQQSNNLTSPSILSDLSSHGVSLIHAYCVDNCLVKVADPVFLGAALQRSAECAAKTVPKEIPTESVGVVARRKGKYAVVEYSEITSEQAEKRDETGALALRAGNIANHVYTLDFLERTKEMEASMAYHVALKKIPSVLPSALERGVDERGKTDGMKLEMFVFDVFPFAERFVVLEGARSEEFSPLKNAPGSKSDCPETSRRDLLAQQRRFLEAAGAQFGSDDVEIELSPLVTYAGEGLEGVKGHTFTKSGHVETLEDLLKL</sequence>
<dbReference type="EC" id="2.7.7.23" evidence="3"/>
<dbReference type="PANTHER" id="PTHR11952:SF2">
    <property type="entry name" value="LD24639P"/>
    <property type="match status" value="1"/>
</dbReference>
<organism evidence="7 8">
    <name type="scientific">Pyrrhoderma noxium</name>
    <dbReference type="NCBI Taxonomy" id="2282107"/>
    <lineage>
        <taxon>Eukaryota</taxon>
        <taxon>Fungi</taxon>
        <taxon>Dikarya</taxon>
        <taxon>Basidiomycota</taxon>
        <taxon>Agaricomycotina</taxon>
        <taxon>Agaricomycetes</taxon>
        <taxon>Hymenochaetales</taxon>
        <taxon>Hymenochaetaceae</taxon>
        <taxon>Pyrrhoderma</taxon>
    </lineage>
</organism>
<comment type="pathway">
    <text evidence="1">Nucleotide-sugar biosynthesis; UDP-N-acetyl-alpha-D-glucosamine biosynthesis; UDP-N-acetyl-alpha-D-glucosamine from N-acetyl-alpha-D-glucosamine 1-phosphate: step 1/1.</text>
</comment>
<dbReference type="Gene3D" id="3.90.550.10">
    <property type="entry name" value="Spore Coat Polysaccharide Biosynthesis Protein SpsA, Chain A"/>
    <property type="match status" value="1"/>
</dbReference>
<dbReference type="STRING" id="2282107.A0A286UTI6"/>
<dbReference type="InterPro" id="IPR029044">
    <property type="entry name" value="Nucleotide-diphossugar_trans"/>
</dbReference>
<evidence type="ECO:0000256" key="1">
    <source>
        <dbReference type="ARBA" id="ARBA00005208"/>
    </source>
</evidence>
<keyword evidence="8" id="KW-1185">Reference proteome</keyword>
<protein>
    <recommendedName>
        <fullName evidence="3">UDP-N-acetylglucosamine diphosphorylase</fullName>
        <ecNumber evidence="3">2.7.7.23</ecNumber>
    </recommendedName>
</protein>
<keyword evidence="4" id="KW-0808">Transferase</keyword>
<reference evidence="7 8" key="1">
    <citation type="journal article" date="2017" name="Mol. Ecol.">
        <title>Comparative and population genomic landscape of Phellinus noxius: A hypervariable fungus causing root rot in trees.</title>
        <authorList>
            <person name="Chung C.L."/>
            <person name="Lee T.J."/>
            <person name="Akiba M."/>
            <person name="Lee H.H."/>
            <person name="Kuo T.H."/>
            <person name="Liu D."/>
            <person name="Ke H.M."/>
            <person name="Yokoi T."/>
            <person name="Roa M.B."/>
            <person name="Lu M.J."/>
            <person name="Chang Y.Y."/>
            <person name="Ann P.J."/>
            <person name="Tsai J.N."/>
            <person name="Chen C.Y."/>
            <person name="Tzean S.S."/>
            <person name="Ota Y."/>
            <person name="Hattori T."/>
            <person name="Sahashi N."/>
            <person name="Liou R.F."/>
            <person name="Kikuchi T."/>
            <person name="Tsai I.J."/>
        </authorList>
    </citation>
    <scope>NUCLEOTIDE SEQUENCE [LARGE SCALE GENOMIC DNA]</scope>
    <source>
        <strain evidence="7 8">FFPRI411160</strain>
    </source>
</reference>
<dbReference type="AlphaFoldDB" id="A0A286UTI6"/>
<dbReference type="CDD" id="cd04193">
    <property type="entry name" value="UDPGlcNAc_PPase"/>
    <property type="match status" value="1"/>
</dbReference>
<evidence type="ECO:0000256" key="5">
    <source>
        <dbReference type="ARBA" id="ARBA00022695"/>
    </source>
</evidence>
<proteinExistence type="inferred from homology"/>
<evidence type="ECO:0000256" key="3">
    <source>
        <dbReference type="ARBA" id="ARBA00012457"/>
    </source>
</evidence>
<evidence type="ECO:0000256" key="4">
    <source>
        <dbReference type="ARBA" id="ARBA00022679"/>
    </source>
</evidence>
<comment type="caution">
    <text evidence="7">The sequence shown here is derived from an EMBL/GenBank/DDBJ whole genome shotgun (WGS) entry which is preliminary data.</text>
</comment>
<dbReference type="GO" id="GO:0006048">
    <property type="term" value="P:UDP-N-acetylglucosamine biosynthetic process"/>
    <property type="evidence" value="ECO:0007669"/>
    <property type="project" value="TreeGrafter"/>
</dbReference>
<dbReference type="SUPFAM" id="SSF53448">
    <property type="entry name" value="Nucleotide-diphospho-sugar transferases"/>
    <property type="match status" value="1"/>
</dbReference>
<comment type="catalytic activity">
    <reaction evidence="6">
        <text>N-acetyl-alpha-D-glucosamine 1-phosphate + UTP + H(+) = UDP-N-acetyl-alpha-D-glucosamine + diphosphate</text>
        <dbReference type="Rhea" id="RHEA:13509"/>
        <dbReference type="ChEBI" id="CHEBI:15378"/>
        <dbReference type="ChEBI" id="CHEBI:33019"/>
        <dbReference type="ChEBI" id="CHEBI:46398"/>
        <dbReference type="ChEBI" id="CHEBI:57705"/>
        <dbReference type="ChEBI" id="CHEBI:57776"/>
        <dbReference type="EC" id="2.7.7.23"/>
    </reaction>
</comment>